<sequence length="61" mass="7098">MNRLIDDGDRFGKPFEVVVLVKSRRRTSQRIRQRRQISPENSLSSSNLAGVLFRIGQSRRL</sequence>
<comment type="caution">
    <text evidence="1">The sequence shown here is derived from an EMBL/GenBank/DDBJ whole genome shotgun (WGS) entry which is preliminary data.</text>
</comment>
<gene>
    <name evidence="1" type="ORF">F2Q68_00022561</name>
</gene>
<evidence type="ECO:0000313" key="1">
    <source>
        <dbReference type="EMBL" id="KAF2536531.1"/>
    </source>
</evidence>
<dbReference type="EMBL" id="QGKW02002228">
    <property type="protein sequence ID" value="KAF2536531.1"/>
    <property type="molecule type" value="Genomic_DNA"/>
</dbReference>
<organism evidence="1 2">
    <name type="scientific">Brassica cretica</name>
    <name type="common">Mustard</name>
    <dbReference type="NCBI Taxonomy" id="69181"/>
    <lineage>
        <taxon>Eukaryota</taxon>
        <taxon>Viridiplantae</taxon>
        <taxon>Streptophyta</taxon>
        <taxon>Embryophyta</taxon>
        <taxon>Tracheophyta</taxon>
        <taxon>Spermatophyta</taxon>
        <taxon>Magnoliopsida</taxon>
        <taxon>eudicotyledons</taxon>
        <taxon>Gunneridae</taxon>
        <taxon>Pentapetalae</taxon>
        <taxon>rosids</taxon>
        <taxon>malvids</taxon>
        <taxon>Brassicales</taxon>
        <taxon>Brassicaceae</taxon>
        <taxon>Brassiceae</taxon>
        <taxon>Brassica</taxon>
    </lineage>
</organism>
<name>A0A8S9FTP4_BRACR</name>
<reference evidence="1" key="1">
    <citation type="submission" date="2019-12" db="EMBL/GenBank/DDBJ databases">
        <title>Genome sequencing and annotation of Brassica cretica.</title>
        <authorList>
            <person name="Studholme D.J."/>
            <person name="Sarris P.F."/>
        </authorList>
    </citation>
    <scope>NUCLEOTIDE SEQUENCE</scope>
    <source>
        <strain evidence="1">PFS-001/15</strain>
        <tissue evidence="1">Leaf</tissue>
    </source>
</reference>
<dbReference type="Proteomes" id="UP000712281">
    <property type="component" value="Unassembled WGS sequence"/>
</dbReference>
<protein>
    <submittedName>
        <fullName evidence="1">Uncharacterized protein</fullName>
    </submittedName>
</protein>
<dbReference type="AlphaFoldDB" id="A0A8S9FTP4"/>
<proteinExistence type="predicted"/>
<evidence type="ECO:0000313" key="2">
    <source>
        <dbReference type="Proteomes" id="UP000712281"/>
    </source>
</evidence>
<accession>A0A8S9FTP4</accession>